<reference evidence="2" key="1">
    <citation type="journal article" date="2023" name="Science">
        <title>Genome structures resolve the early diversification of teleost fishes.</title>
        <authorList>
            <person name="Parey E."/>
            <person name="Louis A."/>
            <person name="Montfort J."/>
            <person name="Bouchez O."/>
            <person name="Roques C."/>
            <person name="Iampietro C."/>
            <person name="Lluch J."/>
            <person name="Castinel A."/>
            <person name="Donnadieu C."/>
            <person name="Desvignes T."/>
            <person name="Floi Bucao C."/>
            <person name="Jouanno E."/>
            <person name="Wen M."/>
            <person name="Mejri S."/>
            <person name="Dirks R."/>
            <person name="Jansen H."/>
            <person name="Henkel C."/>
            <person name="Chen W.J."/>
            <person name="Zahm M."/>
            <person name="Cabau C."/>
            <person name="Klopp C."/>
            <person name="Thompson A.W."/>
            <person name="Robinson-Rechavi M."/>
            <person name="Braasch I."/>
            <person name="Lecointre G."/>
            <person name="Bobe J."/>
            <person name="Postlethwait J.H."/>
            <person name="Berthelot C."/>
            <person name="Roest Crollius H."/>
            <person name="Guiguen Y."/>
        </authorList>
    </citation>
    <scope>NUCLEOTIDE SEQUENCE</scope>
    <source>
        <strain evidence="2">NC1722</strain>
    </source>
</reference>
<dbReference type="Proteomes" id="UP001221898">
    <property type="component" value="Unassembled WGS sequence"/>
</dbReference>
<gene>
    <name evidence="2" type="ORF">AAFF_G00282700</name>
</gene>
<sequence>MEISSSAESDLLHGTVTADLSPGRRDGTGLTALGGAEPCCLRGFNKSPHSSTGPVRLPPKLSPRGGYL</sequence>
<feature type="region of interest" description="Disordered" evidence="1">
    <location>
        <begin position="1"/>
        <end position="68"/>
    </location>
</feature>
<protein>
    <submittedName>
        <fullName evidence="2">Uncharacterized protein</fullName>
    </submittedName>
</protein>
<organism evidence="2 3">
    <name type="scientific">Aldrovandia affinis</name>
    <dbReference type="NCBI Taxonomy" id="143900"/>
    <lineage>
        <taxon>Eukaryota</taxon>
        <taxon>Metazoa</taxon>
        <taxon>Chordata</taxon>
        <taxon>Craniata</taxon>
        <taxon>Vertebrata</taxon>
        <taxon>Euteleostomi</taxon>
        <taxon>Actinopterygii</taxon>
        <taxon>Neopterygii</taxon>
        <taxon>Teleostei</taxon>
        <taxon>Notacanthiformes</taxon>
        <taxon>Halosauridae</taxon>
        <taxon>Aldrovandia</taxon>
    </lineage>
</organism>
<evidence type="ECO:0000256" key="1">
    <source>
        <dbReference type="SAM" id="MobiDB-lite"/>
    </source>
</evidence>
<evidence type="ECO:0000313" key="3">
    <source>
        <dbReference type="Proteomes" id="UP001221898"/>
    </source>
</evidence>
<keyword evidence="3" id="KW-1185">Reference proteome</keyword>
<proteinExistence type="predicted"/>
<dbReference type="EMBL" id="JAINUG010000004">
    <property type="protein sequence ID" value="KAJ8417043.1"/>
    <property type="molecule type" value="Genomic_DNA"/>
</dbReference>
<name>A0AAD7X1T8_9TELE</name>
<comment type="caution">
    <text evidence="2">The sequence shown here is derived from an EMBL/GenBank/DDBJ whole genome shotgun (WGS) entry which is preliminary data.</text>
</comment>
<dbReference type="AlphaFoldDB" id="A0AAD7X1T8"/>
<accession>A0AAD7X1T8</accession>
<evidence type="ECO:0000313" key="2">
    <source>
        <dbReference type="EMBL" id="KAJ8417043.1"/>
    </source>
</evidence>